<dbReference type="AlphaFoldDB" id="A0A4R1YTZ3"/>
<gene>
    <name evidence="1" type="ORF">EV216_11131</name>
</gene>
<name>A0A4R1YTZ3_9RHOB</name>
<comment type="caution">
    <text evidence="1">The sequence shown here is derived from an EMBL/GenBank/DDBJ whole genome shotgun (WGS) entry which is preliminary data.</text>
</comment>
<reference evidence="1 2" key="1">
    <citation type="submission" date="2019-03" db="EMBL/GenBank/DDBJ databases">
        <title>Genomic Encyclopedia of Type Strains, Phase IV (KMG-IV): sequencing the most valuable type-strain genomes for metagenomic binning, comparative biology and taxonomic classification.</title>
        <authorList>
            <person name="Goeker M."/>
        </authorList>
    </citation>
    <scope>NUCLEOTIDE SEQUENCE [LARGE SCALE GENOMIC DNA]</scope>
    <source>
        <strain evidence="1 2">DSM 21153</strain>
    </source>
</reference>
<evidence type="ECO:0000313" key="2">
    <source>
        <dbReference type="Proteomes" id="UP000295277"/>
    </source>
</evidence>
<dbReference type="EMBL" id="SLVM01000011">
    <property type="protein sequence ID" value="TCM84551.1"/>
    <property type="molecule type" value="Genomic_DNA"/>
</dbReference>
<keyword evidence="2" id="KW-1185">Reference proteome</keyword>
<protein>
    <recommendedName>
        <fullName evidence="3">Zinc ribbon protein</fullName>
    </recommendedName>
</protein>
<dbReference type="Proteomes" id="UP000295277">
    <property type="component" value="Unassembled WGS sequence"/>
</dbReference>
<evidence type="ECO:0000313" key="1">
    <source>
        <dbReference type="EMBL" id="TCM84551.1"/>
    </source>
</evidence>
<accession>A0A4R1YTZ3</accession>
<proteinExistence type="predicted"/>
<sequence length="39" mass="4363">MKILGTILAWLKGRARCSRCGEALHDGLCPRCHFSAFDE</sequence>
<evidence type="ECO:0008006" key="3">
    <source>
        <dbReference type="Google" id="ProtNLM"/>
    </source>
</evidence>
<organism evidence="1 2">
    <name type="scientific">Rhodovulum steppense</name>
    <dbReference type="NCBI Taxonomy" id="540251"/>
    <lineage>
        <taxon>Bacteria</taxon>
        <taxon>Pseudomonadati</taxon>
        <taxon>Pseudomonadota</taxon>
        <taxon>Alphaproteobacteria</taxon>
        <taxon>Rhodobacterales</taxon>
        <taxon>Paracoccaceae</taxon>
        <taxon>Rhodovulum</taxon>
    </lineage>
</organism>